<evidence type="ECO:0000256" key="7">
    <source>
        <dbReference type="ARBA" id="ARBA00023136"/>
    </source>
</evidence>
<feature type="compositionally biased region" description="Polar residues" evidence="9">
    <location>
        <begin position="443"/>
        <end position="461"/>
    </location>
</feature>
<feature type="compositionally biased region" description="Polar residues" evidence="9">
    <location>
        <begin position="666"/>
        <end position="683"/>
    </location>
</feature>
<evidence type="ECO:0000256" key="1">
    <source>
        <dbReference type="ARBA" id="ARBA00004395"/>
    </source>
</evidence>
<evidence type="ECO:0000256" key="5">
    <source>
        <dbReference type="ARBA" id="ARBA00022927"/>
    </source>
</evidence>
<protein>
    <recommendedName>
        <fullName evidence="3">Conserved oligomeric Golgi complex subunit 8</fullName>
    </recommendedName>
    <alternativeName>
        <fullName evidence="8">Component of oligomeric Golgi complex 8</fullName>
    </alternativeName>
</protein>
<dbReference type="GeneID" id="17319139"/>
<evidence type="ECO:0000256" key="3">
    <source>
        <dbReference type="ARBA" id="ARBA00020983"/>
    </source>
</evidence>
<dbReference type="PANTHER" id="PTHR21311:SF0">
    <property type="entry name" value="CONSERVED OLIGOMERIC GOLGI COMPLEX SUBUNIT 8"/>
    <property type="match status" value="1"/>
</dbReference>
<dbReference type="AlphaFoldDB" id="R7QUT4"/>
<keyword evidence="6" id="KW-0333">Golgi apparatus</keyword>
<dbReference type="PANTHER" id="PTHR21311">
    <property type="entry name" value="CONSERVED OLIGOMERIC GOLGI COMPLEX COMPONENT 8"/>
    <property type="match status" value="1"/>
</dbReference>
<evidence type="ECO:0000313" key="11">
    <source>
        <dbReference type="Proteomes" id="UP000012073"/>
    </source>
</evidence>
<dbReference type="Proteomes" id="UP000012073">
    <property type="component" value="Unassembled WGS sequence"/>
</dbReference>
<feature type="region of interest" description="Disordered" evidence="9">
    <location>
        <begin position="1"/>
        <end position="21"/>
    </location>
</feature>
<dbReference type="GO" id="GO:0000139">
    <property type="term" value="C:Golgi membrane"/>
    <property type="evidence" value="ECO:0007669"/>
    <property type="project" value="UniProtKB-SubCell"/>
</dbReference>
<feature type="compositionally biased region" description="Basic and acidic residues" evidence="9">
    <location>
        <begin position="598"/>
        <end position="628"/>
    </location>
</feature>
<reference evidence="11" key="1">
    <citation type="journal article" date="2013" name="Proc. Natl. Acad. Sci. U.S.A.">
        <title>Genome structure and metabolic features in the red seaweed Chondrus crispus shed light on evolution of the Archaeplastida.</title>
        <authorList>
            <person name="Collen J."/>
            <person name="Porcel B."/>
            <person name="Carre W."/>
            <person name="Ball S.G."/>
            <person name="Chaparro C."/>
            <person name="Tonon T."/>
            <person name="Barbeyron T."/>
            <person name="Michel G."/>
            <person name="Noel B."/>
            <person name="Valentin K."/>
            <person name="Elias M."/>
            <person name="Artiguenave F."/>
            <person name="Arun A."/>
            <person name="Aury J.M."/>
            <person name="Barbosa-Neto J.F."/>
            <person name="Bothwell J.H."/>
            <person name="Bouget F.Y."/>
            <person name="Brillet L."/>
            <person name="Cabello-Hurtado F."/>
            <person name="Capella-Gutierrez S."/>
            <person name="Charrier B."/>
            <person name="Cladiere L."/>
            <person name="Cock J.M."/>
            <person name="Coelho S.M."/>
            <person name="Colleoni C."/>
            <person name="Czjzek M."/>
            <person name="Da Silva C."/>
            <person name="Delage L."/>
            <person name="Denoeud F."/>
            <person name="Deschamps P."/>
            <person name="Dittami S.M."/>
            <person name="Gabaldon T."/>
            <person name="Gachon C.M."/>
            <person name="Groisillier A."/>
            <person name="Herve C."/>
            <person name="Jabbari K."/>
            <person name="Katinka M."/>
            <person name="Kloareg B."/>
            <person name="Kowalczyk N."/>
            <person name="Labadie K."/>
            <person name="Leblanc C."/>
            <person name="Lopez P.J."/>
            <person name="McLachlan D.H."/>
            <person name="Meslet-Cladiere L."/>
            <person name="Moustafa A."/>
            <person name="Nehr Z."/>
            <person name="Nyvall Collen P."/>
            <person name="Panaud O."/>
            <person name="Partensky F."/>
            <person name="Poulain J."/>
            <person name="Rensing S.A."/>
            <person name="Rousvoal S."/>
            <person name="Samson G."/>
            <person name="Symeonidi A."/>
            <person name="Weissenbach J."/>
            <person name="Zambounis A."/>
            <person name="Wincker P."/>
            <person name="Boyen C."/>
        </authorList>
    </citation>
    <scope>NUCLEOTIDE SEQUENCE [LARGE SCALE GENOMIC DNA]</scope>
    <source>
        <strain evidence="11">cv. Stackhouse</strain>
    </source>
</reference>
<keyword evidence="5" id="KW-0653">Protein transport</keyword>
<proteinExistence type="inferred from homology"/>
<dbReference type="EMBL" id="HG002309">
    <property type="protein sequence ID" value="CDF41105.1"/>
    <property type="molecule type" value="Genomic_DNA"/>
</dbReference>
<dbReference type="SUPFAM" id="SSF74788">
    <property type="entry name" value="Cullin repeat-like"/>
    <property type="match status" value="1"/>
</dbReference>
<feature type="region of interest" description="Disordered" evidence="9">
    <location>
        <begin position="655"/>
        <end position="707"/>
    </location>
</feature>
<keyword evidence="4" id="KW-0813">Transport</keyword>
<dbReference type="STRING" id="2769.R7QUT4"/>
<comment type="subcellular location">
    <subcellularLocation>
        <location evidence="1">Golgi apparatus membrane</location>
        <topology evidence="1">Peripheral membrane protein</topology>
    </subcellularLocation>
</comment>
<dbReference type="OrthoDB" id="1661054at2759"/>
<evidence type="ECO:0000313" key="10">
    <source>
        <dbReference type="EMBL" id="CDF41105.1"/>
    </source>
</evidence>
<name>R7QUT4_CHOCR</name>
<dbReference type="GO" id="GO:0006891">
    <property type="term" value="P:intra-Golgi vesicle-mediated transport"/>
    <property type="evidence" value="ECO:0007669"/>
    <property type="project" value="TreeGrafter"/>
</dbReference>
<dbReference type="OMA" id="WETWPSS"/>
<dbReference type="InterPro" id="IPR016159">
    <property type="entry name" value="Cullin_repeat-like_dom_sf"/>
</dbReference>
<organism evidence="10 11">
    <name type="scientific">Chondrus crispus</name>
    <name type="common">Carrageen Irish moss</name>
    <name type="synonym">Polymorpha crispa</name>
    <dbReference type="NCBI Taxonomy" id="2769"/>
    <lineage>
        <taxon>Eukaryota</taxon>
        <taxon>Rhodophyta</taxon>
        <taxon>Florideophyceae</taxon>
        <taxon>Rhodymeniophycidae</taxon>
        <taxon>Gigartinales</taxon>
        <taxon>Gigartinaceae</taxon>
        <taxon>Chondrus</taxon>
    </lineage>
</organism>
<sequence>MKETTDAVGESTSKSGEDSIVPLDPVADAAEALKTLRQFVLEDIGPDAPPLDTWHGFDAYIDELCAYGVEKLSKEPGDLEATSLRLKNDLEEVSCGNYRALIESFECAGAVRDGVADVRSRLDGLVEALPKLAHATKQFSVNVNEKQVDRKKKLRAITEHRAIADILEMPRLMRTLIAAELYDEALELRENAVKLATMHPSDSLVCNVYAEVDILTQQMILKLLVLLRNPVQLPMCLRVVGFLRRLGVFSEFRLRMLFLQCRGEWMRAGIESTTATSEQAHLVSLSDSTRAMVFEIITQYRAVFNDDVDDDDDDLTNATRSKDMMCSTHSSAILFDWTSSCVSDYLLRVESGIKDVRDGAALNTVLQQAMYCGQSLGRVGADFRAALPPIFEEAVLRIYNSHLNAALRQFEMMIEDNRWAPVGSSALRKVRRQSYAGLDATSKLASEQASSGQTDNDSNEQYDPPLSVLDSPPLAVFLNGILAALNELRLCAPVSLGTQLGKSLQETLISSGEYMSAVGGPGGAFLKRSDRQHFIAMSASLRDLCVQHAARCLDHCMDRNGLVDVAEVQRVLNEVFGETLVPVALSKETAAKLNGTEDTIHAEQRMSSDKYRTQHQHEGESPKPLEQKNREAISSLVADSSSANGKEGELVEVATSIADVKKPSYEGNTETSIQENSAEQGHSAQDHSAQDHSALNGNRVEDDNLIL</sequence>
<evidence type="ECO:0000256" key="8">
    <source>
        <dbReference type="ARBA" id="ARBA00031347"/>
    </source>
</evidence>
<evidence type="ECO:0000256" key="9">
    <source>
        <dbReference type="SAM" id="MobiDB-lite"/>
    </source>
</evidence>
<keyword evidence="7" id="KW-0472">Membrane</keyword>
<dbReference type="RefSeq" id="XP_005711399.1">
    <property type="nucleotide sequence ID" value="XM_005711342.1"/>
</dbReference>
<dbReference type="InterPro" id="IPR007255">
    <property type="entry name" value="COG8"/>
</dbReference>
<evidence type="ECO:0000256" key="6">
    <source>
        <dbReference type="ARBA" id="ARBA00023034"/>
    </source>
</evidence>
<dbReference type="KEGG" id="ccp:CHC_T00007329001"/>
<evidence type="ECO:0000256" key="4">
    <source>
        <dbReference type="ARBA" id="ARBA00022448"/>
    </source>
</evidence>
<dbReference type="Pfam" id="PF04124">
    <property type="entry name" value="Dor1"/>
    <property type="match status" value="1"/>
</dbReference>
<accession>R7QUT4</accession>
<keyword evidence="11" id="KW-1185">Reference proteome</keyword>
<dbReference type="GO" id="GO:0015031">
    <property type="term" value="P:protein transport"/>
    <property type="evidence" value="ECO:0007669"/>
    <property type="project" value="UniProtKB-KW"/>
</dbReference>
<feature type="region of interest" description="Disordered" evidence="9">
    <location>
        <begin position="441"/>
        <end position="464"/>
    </location>
</feature>
<dbReference type="GO" id="GO:0017119">
    <property type="term" value="C:Golgi transport complex"/>
    <property type="evidence" value="ECO:0007669"/>
    <property type="project" value="InterPro"/>
</dbReference>
<dbReference type="PhylomeDB" id="R7QUT4"/>
<comment type="similarity">
    <text evidence="2">Belongs to the COG8 family.</text>
</comment>
<gene>
    <name evidence="10" type="ORF">CHC_T00007329001</name>
</gene>
<dbReference type="Gramene" id="CDF41105">
    <property type="protein sequence ID" value="CDF41105"/>
    <property type="gene ID" value="CHC_T00007329001"/>
</dbReference>
<feature type="region of interest" description="Disordered" evidence="9">
    <location>
        <begin position="595"/>
        <end position="628"/>
    </location>
</feature>
<evidence type="ECO:0000256" key="2">
    <source>
        <dbReference type="ARBA" id="ARBA00006419"/>
    </source>
</evidence>